<keyword evidence="3" id="KW-1185">Reference proteome</keyword>
<feature type="region of interest" description="Disordered" evidence="1">
    <location>
        <begin position="1"/>
        <end position="79"/>
    </location>
</feature>
<dbReference type="Proteomes" id="UP000077755">
    <property type="component" value="Chromosome 3"/>
</dbReference>
<dbReference type="AlphaFoldDB" id="A0A166C1C0"/>
<dbReference type="KEGG" id="dcr:108211359"/>
<dbReference type="EMBL" id="CP093345">
    <property type="protein sequence ID" value="WOG94162.1"/>
    <property type="molecule type" value="Genomic_DNA"/>
</dbReference>
<proteinExistence type="predicted"/>
<evidence type="ECO:0000313" key="3">
    <source>
        <dbReference type="Proteomes" id="UP000077755"/>
    </source>
</evidence>
<protein>
    <submittedName>
        <fullName evidence="2">Uncharacterized protein</fullName>
    </submittedName>
</protein>
<sequence>MMNWYRNLKEKGKKKKLQREVEASEQPMRLVLNRSRTWSASRNPRELDAAERRNRMSVNRLRSPEADSESPQADFDNKEVEDWTEEDWAKLLEIGRKRKRKSPEVTQEMLDNLEEAKKRTDFRLPPTIEDLVREGMTKGKRHIYTTDPEYDDARLKQQLQWIMKHYDHPNDYYWAKERFCILEEREYQRDVAASGGFDVGFYPFLRSSCFSGQIARHYCPPLFNLGPEGVAELYNLASIAIQFYNSSMGTQYCLTNVIKAMRSAAQGLCYYITLEASIQQDGFGNIFPLTFEAQLFQWIPIGSGKIDIDFVRPKMVAEAGPSGASICMLPQHHHS</sequence>
<evidence type="ECO:0000313" key="2">
    <source>
        <dbReference type="EMBL" id="WOG94162.1"/>
    </source>
</evidence>
<accession>A0A166C1C0</accession>
<dbReference type="PANTHER" id="PTHR31260:SF28">
    <property type="entry name" value="CYSTATIN DOMAIN PROTEIN"/>
    <property type="match status" value="1"/>
</dbReference>
<dbReference type="PANTHER" id="PTHR31260">
    <property type="entry name" value="CYSTATIN/MONELLIN SUPERFAMILY PROTEIN"/>
    <property type="match status" value="1"/>
</dbReference>
<reference evidence="2" key="1">
    <citation type="journal article" date="2016" name="Nat. Genet.">
        <title>A high-quality carrot genome assembly provides new insights into carotenoid accumulation and asterid genome evolution.</title>
        <authorList>
            <person name="Iorizzo M."/>
            <person name="Ellison S."/>
            <person name="Senalik D."/>
            <person name="Zeng P."/>
            <person name="Satapoomin P."/>
            <person name="Huang J."/>
            <person name="Bowman M."/>
            <person name="Iovene M."/>
            <person name="Sanseverino W."/>
            <person name="Cavagnaro P."/>
            <person name="Yildiz M."/>
            <person name="Macko-Podgorni A."/>
            <person name="Moranska E."/>
            <person name="Grzebelus E."/>
            <person name="Grzebelus D."/>
            <person name="Ashrafi H."/>
            <person name="Zheng Z."/>
            <person name="Cheng S."/>
            <person name="Spooner D."/>
            <person name="Van Deynze A."/>
            <person name="Simon P."/>
        </authorList>
    </citation>
    <scope>NUCLEOTIDE SEQUENCE</scope>
    <source>
        <tissue evidence="2">Leaf</tissue>
    </source>
</reference>
<reference evidence="2" key="2">
    <citation type="submission" date="2022-03" db="EMBL/GenBank/DDBJ databases">
        <title>Draft title - Genomic analysis of global carrot germplasm unveils the trajectory of domestication and the origin of high carotenoid orange carrot.</title>
        <authorList>
            <person name="Iorizzo M."/>
            <person name="Ellison S."/>
            <person name="Senalik D."/>
            <person name="Macko-Podgorni A."/>
            <person name="Grzebelus D."/>
            <person name="Bostan H."/>
            <person name="Rolling W."/>
            <person name="Curaba J."/>
            <person name="Simon P."/>
        </authorList>
    </citation>
    <scope>NUCLEOTIDE SEQUENCE</scope>
    <source>
        <tissue evidence="2">Leaf</tissue>
    </source>
</reference>
<name>A0A166C1C0_DAUCS</name>
<evidence type="ECO:0000256" key="1">
    <source>
        <dbReference type="SAM" id="MobiDB-lite"/>
    </source>
</evidence>
<organism evidence="2 3">
    <name type="scientific">Daucus carota subsp. sativus</name>
    <name type="common">Carrot</name>
    <dbReference type="NCBI Taxonomy" id="79200"/>
    <lineage>
        <taxon>Eukaryota</taxon>
        <taxon>Viridiplantae</taxon>
        <taxon>Streptophyta</taxon>
        <taxon>Embryophyta</taxon>
        <taxon>Tracheophyta</taxon>
        <taxon>Spermatophyta</taxon>
        <taxon>Magnoliopsida</taxon>
        <taxon>eudicotyledons</taxon>
        <taxon>Gunneridae</taxon>
        <taxon>Pentapetalae</taxon>
        <taxon>asterids</taxon>
        <taxon>campanulids</taxon>
        <taxon>Apiales</taxon>
        <taxon>Apiaceae</taxon>
        <taxon>Apioideae</taxon>
        <taxon>Scandiceae</taxon>
        <taxon>Daucinae</taxon>
        <taxon>Daucus</taxon>
        <taxon>Daucus sect. Daucus</taxon>
    </lineage>
</organism>
<gene>
    <name evidence="2" type="ORF">DCAR_0313455</name>
</gene>
<feature type="compositionally biased region" description="Basic and acidic residues" evidence="1">
    <location>
        <begin position="43"/>
        <end position="54"/>
    </location>
</feature>
<dbReference type="InterPro" id="IPR006462">
    <property type="entry name" value="MS5"/>
</dbReference>
<dbReference type="Gramene" id="KZN03154">
    <property type="protein sequence ID" value="KZN03154"/>
    <property type="gene ID" value="DCAR_011910"/>
</dbReference>